<evidence type="ECO:0000256" key="1">
    <source>
        <dbReference type="ARBA" id="ARBA00004109"/>
    </source>
</evidence>
<protein>
    <recommendedName>
        <fullName evidence="10">Keratin, type II cytoskeletal 8</fullName>
    </recommendedName>
    <alternativeName>
        <fullName evidence="12">Cytokeratin-8</fullName>
    </alternativeName>
    <alternativeName>
        <fullName evidence="11">Keratin-8</fullName>
    </alternativeName>
</protein>
<keyword evidence="4" id="KW-0963">Cytoplasm</keyword>
<keyword evidence="7 14" id="KW-0175">Coiled coil</keyword>
<evidence type="ECO:0000256" key="7">
    <source>
        <dbReference type="ARBA" id="ARBA00023054"/>
    </source>
</evidence>
<evidence type="ECO:0000256" key="12">
    <source>
        <dbReference type="ARBA" id="ARBA00042964"/>
    </source>
</evidence>
<proteinExistence type="inferred from homology"/>
<dbReference type="EMBL" id="CM001254">
    <property type="protein sequence ID" value="EHH16257.1"/>
    <property type="molecule type" value="Genomic_DNA"/>
</dbReference>
<dbReference type="Proteomes" id="UP000013456">
    <property type="component" value="Chromosome 2"/>
</dbReference>
<dbReference type="PANTHER" id="PTHR45616">
    <property type="entry name" value="GATA-TYPE DOMAIN-CONTAINING PROTEIN"/>
    <property type="match status" value="1"/>
</dbReference>
<evidence type="ECO:0000256" key="6">
    <source>
        <dbReference type="ARBA" id="ARBA00022754"/>
    </source>
</evidence>
<evidence type="ECO:0000256" key="11">
    <source>
        <dbReference type="ARBA" id="ARBA00042886"/>
    </source>
</evidence>
<dbReference type="Pfam" id="PF00038">
    <property type="entry name" value="Filament"/>
    <property type="match status" value="1"/>
</dbReference>
<evidence type="ECO:0000256" key="4">
    <source>
        <dbReference type="ARBA" id="ARBA00022490"/>
    </source>
</evidence>
<keyword evidence="6 13" id="KW-0403">Intermediate filament</keyword>
<dbReference type="AlphaFoldDB" id="G7MKY7"/>
<feature type="non-terminal residue" evidence="16">
    <location>
        <position position="189"/>
    </location>
</feature>
<dbReference type="PROSITE" id="PS00226">
    <property type="entry name" value="IF_ROD_1"/>
    <property type="match status" value="1"/>
</dbReference>
<keyword evidence="5" id="KW-0416">Keratin</keyword>
<feature type="domain" description="IF rod" evidence="15">
    <location>
        <begin position="1"/>
        <end position="123"/>
    </location>
</feature>
<evidence type="ECO:0000256" key="9">
    <source>
        <dbReference type="ARBA" id="ARBA00037766"/>
    </source>
</evidence>
<feature type="non-terminal residue" evidence="16">
    <location>
        <position position="1"/>
    </location>
</feature>
<dbReference type="GO" id="GO:0016363">
    <property type="term" value="C:nuclear matrix"/>
    <property type="evidence" value="ECO:0007669"/>
    <property type="project" value="UniProtKB-SubCell"/>
</dbReference>
<evidence type="ECO:0000313" key="16">
    <source>
        <dbReference type="EMBL" id="EHH16257.1"/>
    </source>
</evidence>
<comment type="function">
    <text evidence="9">Together with KRT19, helps to link the contractile apparatus to dystrophin at the costameres of striated muscle.</text>
</comment>
<dbReference type="Gene3D" id="1.20.5.170">
    <property type="match status" value="1"/>
</dbReference>
<organism evidence="16">
    <name type="scientific">Macaca mulatta</name>
    <name type="common">Rhesus macaque</name>
    <dbReference type="NCBI Taxonomy" id="9544"/>
    <lineage>
        <taxon>Eukaryota</taxon>
        <taxon>Metazoa</taxon>
        <taxon>Chordata</taxon>
        <taxon>Craniata</taxon>
        <taxon>Vertebrata</taxon>
        <taxon>Euteleostomi</taxon>
        <taxon>Mammalia</taxon>
        <taxon>Eutheria</taxon>
        <taxon>Euarchontoglires</taxon>
        <taxon>Primates</taxon>
        <taxon>Haplorrhini</taxon>
        <taxon>Catarrhini</taxon>
        <taxon>Cercopithecidae</taxon>
        <taxon>Cercopithecinae</taxon>
        <taxon>Macaca</taxon>
    </lineage>
</organism>
<dbReference type="SUPFAM" id="SSF64593">
    <property type="entry name" value="Intermediate filament protein, coiled coil region"/>
    <property type="match status" value="1"/>
</dbReference>
<dbReference type="PANTHER" id="PTHR45616:SF26">
    <property type="entry name" value="KERATIN, TYPE II CYTOSKELETAL 8"/>
    <property type="match status" value="1"/>
</dbReference>
<comment type="subcellular location">
    <subcellularLocation>
        <location evidence="2">Cytoplasm</location>
    </subcellularLocation>
    <subcellularLocation>
        <location evidence="1">Nucleus matrix</location>
    </subcellularLocation>
    <subcellularLocation>
        <location evidence="3">Nucleus</location>
        <location evidence="3">Nucleoplasm</location>
    </subcellularLocation>
</comment>
<keyword evidence="8" id="KW-0539">Nucleus</keyword>
<feature type="coiled-coil region" evidence="14">
    <location>
        <begin position="35"/>
        <end position="62"/>
    </location>
</feature>
<dbReference type="GO" id="GO:0005654">
    <property type="term" value="C:nucleoplasm"/>
    <property type="evidence" value="ECO:0007669"/>
    <property type="project" value="UniProtKB-SubCell"/>
</dbReference>
<evidence type="ECO:0000256" key="10">
    <source>
        <dbReference type="ARBA" id="ARBA00039429"/>
    </source>
</evidence>
<dbReference type="InterPro" id="IPR039008">
    <property type="entry name" value="IF_rod_dom"/>
</dbReference>
<reference evidence="16" key="1">
    <citation type="journal article" date="2011" name="Nat. Biotechnol.">
        <title>Genome sequencing and comparison of two nonhuman primate animal models, the cynomolgus and Chinese rhesus macaques.</title>
        <authorList>
            <person name="Yan G."/>
            <person name="Zhang G."/>
            <person name="Fang X."/>
            <person name="Zhang Y."/>
            <person name="Li C."/>
            <person name="Ling F."/>
            <person name="Cooper D.N."/>
            <person name="Li Q."/>
            <person name="Li Y."/>
            <person name="van Gool A.J."/>
            <person name="Du H."/>
            <person name="Chen J."/>
            <person name="Chen R."/>
            <person name="Zhang P."/>
            <person name="Huang Z."/>
            <person name="Thompson J.R."/>
            <person name="Meng Y."/>
            <person name="Bai Y."/>
            <person name="Wang J."/>
            <person name="Zhuo M."/>
            <person name="Wang T."/>
            <person name="Huang Y."/>
            <person name="Wei L."/>
            <person name="Li J."/>
            <person name="Wang Z."/>
            <person name="Hu H."/>
            <person name="Yang P."/>
            <person name="Le L."/>
            <person name="Stenson P.D."/>
            <person name="Li B."/>
            <person name="Liu X."/>
            <person name="Ball E.V."/>
            <person name="An N."/>
            <person name="Huang Q."/>
            <person name="Zhang Y."/>
            <person name="Fan W."/>
            <person name="Zhang X."/>
            <person name="Li Y."/>
            <person name="Wang W."/>
            <person name="Katze M.G."/>
            <person name="Su B."/>
            <person name="Nielsen R."/>
            <person name="Yang H."/>
            <person name="Wang J."/>
            <person name="Wang X."/>
            <person name="Wang J."/>
        </authorList>
    </citation>
    <scope>NUCLEOTIDE SEQUENCE [LARGE SCALE GENOMIC DNA]</scope>
    <source>
        <strain evidence="16">CR-5</strain>
    </source>
</reference>
<evidence type="ECO:0000256" key="2">
    <source>
        <dbReference type="ARBA" id="ARBA00004496"/>
    </source>
</evidence>
<name>G7MKY7_MACMU</name>
<dbReference type="GO" id="GO:0005882">
    <property type="term" value="C:intermediate filament"/>
    <property type="evidence" value="ECO:0007669"/>
    <property type="project" value="UniProtKB-KW"/>
</dbReference>
<dbReference type="PROSITE" id="PS51842">
    <property type="entry name" value="IF_ROD_2"/>
    <property type="match status" value="1"/>
</dbReference>
<evidence type="ECO:0000259" key="15">
    <source>
        <dbReference type="PROSITE" id="PS51842"/>
    </source>
</evidence>
<evidence type="ECO:0000256" key="13">
    <source>
        <dbReference type="RuleBase" id="RU000685"/>
    </source>
</evidence>
<sequence length="189" mass="20507">EEITNCSQAEAESMYQIKYEELQTLAAKHGMTCGAQRLQADIEGLKDQRASLESAIADAELRGELEVKDANSKLSELEAAPQRTKQDVARQLPEYQELMKVKLALDIEIATYRKLLEGEESRLESGMRTGVSIGRQSGYGGVLSSAYGGLTFGSGAGSRFLSRTSSARAVVVKMIEARNGKLESGPSEQ</sequence>
<comment type="similarity">
    <text evidence="13">Belongs to the intermediate filament family.</text>
</comment>
<evidence type="ECO:0000256" key="8">
    <source>
        <dbReference type="ARBA" id="ARBA00023242"/>
    </source>
</evidence>
<dbReference type="GO" id="GO:0005737">
    <property type="term" value="C:cytoplasm"/>
    <property type="evidence" value="ECO:0007669"/>
    <property type="project" value="UniProtKB-SubCell"/>
</dbReference>
<accession>G7MKY7</accession>
<evidence type="ECO:0000256" key="14">
    <source>
        <dbReference type="SAM" id="Coils"/>
    </source>
</evidence>
<dbReference type="InterPro" id="IPR018039">
    <property type="entry name" value="IF_conserved"/>
</dbReference>
<gene>
    <name evidence="16" type="ORF">EGK_11519</name>
</gene>
<evidence type="ECO:0000256" key="5">
    <source>
        <dbReference type="ARBA" id="ARBA00022744"/>
    </source>
</evidence>
<dbReference type="FunFam" id="1.20.5.170:FF:000004">
    <property type="entry name" value="Keratin, type II cytoskeletal 5"/>
    <property type="match status" value="1"/>
</dbReference>
<evidence type="ECO:0000256" key="3">
    <source>
        <dbReference type="ARBA" id="ARBA00004642"/>
    </source>
</evidence>